<dbReference type="AlphaFoldDB" id="A0A9Q1IBV8"/>
<organism evidence="1 2">
    <name type="scientific">Synaphobranchus kaupii</name>
    <name type="common">Kaup's arrowtooth eel</name>
    <dbReference type="NCBI Taxonomy" id="118154"/>
    <lineage>
        <taxon>Eukaryota</taxon>
        <taxon>Metazoa</taxon>
        <taxon>Chordata</taxon>
        <taxon>Craniata</taxon>
        <taxon>Vertebrata</taxon>
        <taxon>Euteleostomi</taxon>
        <taxon>Actinopterygii</taxon>
        <taxon>Neopterygii</taxon>
        <taxon>Teleostei</taxon>
        <taxon>Anguilliformes</taxon>
        <taxon>Synaphobranchidae</taxon>
        <taxon>Synaphobranchus</taxon>
    </lineage>
</organism>
<proteinExistence type="predicted"/>
<evidence type="ECO:0000313" key="2">
    <source>
        <dbReference type="Proteomes" id="UP001152622"/>
    </source>
</evidence>
<reference evidence="1" key="1">
    <citation type="journal article" date="2023" name="Science">
        <title>Genome structures resolve the early diversification of teleost fishes.</title>
        <authorList>
            <person name="Parey E."/>
            <person name="Louis A."/>
            <person name="Montfort J."/>
            <person name="Bouchez O."/>
            <person name="Roques C."/>
            <person name="Iampietro C."/>
            <person name="Lluch J."/>
            <person name="Castinel A."/>
            <person name="Donnadieu C."/>
            <person name="Desvignes T."/>
            <person name="Floi Bucao C."/>
            <person name="Jouanno E."/>
            <person name="Wen M."/>
            <person name="Mejri S."/>
            <person name="Dirks R."/>
            <person name="Jansen H."/>
            <person name="Henkel C."/>
            <person name="Chen W.J."/>
            <person name="Zahm M."/>
            <person name="Cabau C."/>
            <person name="Klopp C."/>
            <person name="Thompson A.W."/>
            <person name="Robinson-Rechavi M."/>
            <person name="Braasch I."/>
            <person name="Lecointre G."/>
            <person name="Bobe J."/>
            <person name="Postlethwait J.H."/>
            <person name="Berthelot C."/>
            <person name="Roest Crollius H."/>
            <person name="Guiguen Y."/>
        </authorList>
    </citation>
    <scope>NUCLEOTIDE SEQUENCE</scope>
    <source>
        <strain evidence="1">WJC10195</strain>
    </source>
</reference>
<sequence>MSGKIQMDNAATALAESRGIDVTALTRRSQLRSSAVSAELEAAAGTLRLSSLPLSACRRSLGRFNGLT</sequence>
<name>A0A9Q1IBV8_SYNKA</name>
<gene>
    <name evidence="1" type="ORF">SKAU_G00404390</name>
</gene>
<dbReference type="EMBL" id="JAINUF010000021">
    <property type="protein sequence ID" value="KAJ8334800.1"/>
    <property type="molecule type" value="Genomic_DNA"/>
</dbReference>
<protein>
    <submittedName>
        <fullName evidence="1">Uncharacterized protein</fullName>
    </submittedName>
</protein>
<accession>A0A9Q1IBV8</accession>
<evidence type="ECO:0000313" key="1">
    <source>
        <dbReference type="EMBL" id="KAJ8334800.1"/>
    </source>
</evidence>
<comment type="caution">
    <text evidence="1">The sequence shown here is derived from an EMBL/GenBank/DDBJ whole genome shotgun (WGS) entry which is preliminary data.</text>
</comment>
<dbReference type="Proteomes" id="UP001152622">
    <property type="component" value="Chromosome 21"/>
</dbReference>
<keyword evidence="2" id="KW-1185">Reference proteome</keyword>